<gene>
    <name evidence="1" type="ORF">pkur_cds_709</name>
</gene>
<accession>A0AA95EHB0</accession>
<dbReference type="SUPFAM" id="SSF48403">
    <property type="entry name" value="Ankyrin repeat"/>
    <property type="match status" value="1"/>
</dbReference>
<evidence type="ECO:0000313" key="2">
    <source>
        <dbReference type="Proteomes" id="UP001185135"/>
    </source>
</evidence>
<dbReference type="Proteomes" id="UP001185135">
    <property type="component" value="Segment"/>
</dbReference>
<proteinExistence type="predicted"/>
<organism evidence="1 2">
    <name type="scientific">Pandoravirus kuranda</name>
    <dbReference type="NCBI Taxonomy" id="3019033"/>
    <lineage>
        <taxon>Viruses</taxon>
        <taxon>Pandoravirus</taxon>
    </lineage>
</organism>
<dbReference type="Gene3D" id="1.25.40.20">
    <property type="entry name" value="Ankyrin repeat-containing domain"/>
    <property type="match status" value="1"/>
</dbReference>
<name>A0AA95EHB0_9VIRU</name>
<protein>
    <recommendedName>
        <fullName evidence="3">Ankyrin repeat domain containing protein</fullName>
    </recommendedName>
</protein>
<reference evidence="1" key="1">
    <citation type="submission" date="2022-06" db="EMBL/GenBank/DDBJ databases">
        <authorList>
            <person name="Legendre M."/>
            <person name="Claverie J.-M."/>
            <person name="Alempic J.-M."/>
            <person name="Abergel C."/>
        </authorList>
    </citation>
    <scope>NUCLEOTIDE SEQUENCE</scope>
    <source>
        <strain evidence="1">Kuranda</strain>
    </source>
</reference>
<dbReference type="PANTHER" id="PTHR46586">
    <property type="entry name" value="ANKYRIN REPEAT-CONTAINING PROTEIN"/>
    <property type="match status" value="1"/>
</dbReference>
<evidence type="ECO:0000313" key="1">
    <source>
        <dbReference type="EMBL" id="WBR14883.1"/>
    </source>
</evidence>
<dbReference type="InterPro" id="IPR052050">
    <property type="entry name" value="SecEffector_AnkRepeat"/>
</dbReference>
<dbReference type="InterPro" id="IPR002110">
    <property type="entry name" value="Ankyrin_rpt"/>
</dbReference>
<dbReference type="Pfam" id="PF12796">
    <property type="entry name" value="Ank_2"/>
    <property type="match status" value="1"/>
</dbReference>
<dbReference type="InterPro" id="IPR036770">
    <property type="entry name" value="Ankyrin_rpt-contain_sf"/>
</dbReference>
<dbReference type="PANTHER" id="PTHR46586:SF2">
    <property type="entry name" value="SWIM-TYPE DOMAIN-CONTAINING PROTEIN"/>
    <property type="match status" value="1"/>
</dbReference>
<evidence type="ECO:0008006" key="3">
    <source>
        <dbReference type="Google" id="ProtNLM"/>
    </source>
</evidence>
<dbReference type="EMBL" id="ON887157">
    <property type="protein sequence ID" value="WBR14883.1"/>
    <property type="molecule type" value="Genomic_DNA"/>
</dbReference>
<sequence length="466" mass="51089">MAGRTTGARQERGSSRGTWSALPVELRREIIMRWLSDRDVGACLLAGRSFHALTARDLERRRYAYATVEGMCAAGDLRGLQYALARRPTTEPVDWAMCMHTAAMREHADVIEWIVDRVGQIPGLDDDDWHEIYAMAVGTEALLRPLATMRCVSTQLLQQKDPWRAVIAFERTSNMWIYSSPEARSAAVALCQREPWLDMANRLMRYVPVSVDDHDDAHVPVDAVVQASRDERHCRAQGDLRGAERHAGKLADAGIAAIWALVADGRLDDAVDVVSNPAALEGHHPSSASAAHAHVAEACALAGRHALVETMCRLIDRNADRERDAPRERVALVRGAARGGHLALLKYLLLRWPYVCSVAYDAVAHAVKNGHVDCVRWLCKHKFSISDSAVWCPVRAAHVSALTLALTTRRDDMVNVLLGASDARDAIRLAFDSAVAAGDLRTARRIRALPLPVAPMGPTVVSGLAS</sequence>
<dbReference type="SMART" id="SM00248">
    <property type="entry name" value="ANK"/>
    <property type="match status" value="3"/>
</dbReference>